<evidence type="ECO:0000256" key="1">
    <source>
        <dbReference type="SAM" id="MobiDB-lite"/>
    </source>
</evidence>
<keyword evidence="3" id="KW-1185">Reference proteome</keyword>
<proteinExistence type="predicted"/>
<evidence type="ECO:0000313" key="3">
    <source>
        <dbReference type="Proteomes" id="UP000791080"/>
    </source>
</evidence>
<protein>
    <submittedName>
        <fullName evidence="2">Archaellum component FlaC</fullName>
    </submittedName>
</protein>
<dbReference type="Proteomes" id="UP000791080">
    <property type="component" value="Unassembled WGS sequence"/>
</dbReference>
<feature type="compositionally biased region" description="Low complexity" evidence="1">
    <location>
        <begin position="1"/>
        <end position="14"/>
    </location>
</feature>
<dbReference type="EMBL" id="AUBJ02000001">
    <property type="protein sequence ID" value="MCP2332281.1"/>
    <property type="molecule type" value="Genomic_DNA"/>
</dbReference>
<dbReference type="RefSeq" id="WP_026417294.1">
    <property type="nucleotide sequence ID" value="NZ_AUBJ02000001.1"/>
</dbReference>
<accession>A0ABT1JJF0</accession>
<organism evidence="2 3">
    <name type="scientific">Actinoalloteichus caeruleus DSM 43889</name>
    <dbReference type="NCBI Taxonomy" id="1120930"/>
    <lineage>
        <taxon>Bacteria</taxon>
        <taxon>Bacillati</taxon>
        <taxon>Actinomycetota</taxon>
        <taxon>Actinomycetes</taxon>
        <taxon>Pseudonocardiales</taxon>
        <taxon>Pseudonocardiaceae</taxon>
        <taxon>Actinoalloteichus</taxon>
        <taxon>Actinoalloteichus cyanogriseus</taxon>
    </lineage>
</organism>
<name>A0ABT1JJF0_ACTCY</name>
<sequence>MSYQDASALAALSSPPEPVDPGESIEQMVRDAGWRVYGVDWAFQQVTGQSIVEGVIMPITGDFGKIATNGEAWNKVADGVSELRQALNDNVEVVRQEWDGEAAVSHETFIKVVWGGGLLVEQGVAKLIGMAFTQTAEGSKALAKQALRLLDWLVQKLIDAIAKIWIPAYGWVKAAQLIWDAYQLYQKIIAIVDSIQAIIESAQAIFESVQTIGSKLAEIKDVRSVSDAVDLLTDISDEVRDISGEVGNIRDNAASIRDNASSATRDLRDMSRDARDFRSDYDEYRDRRIDERDGRSGLQHAADDLRADLRQDYQNARDTVRDGYESGRDAARNAWENPGQTVRDGASSAYGAARDGVTGWARDQYQERIGQHVDAARDVGNAAREGWDGARGAYDAVRDGSAWNAARDGASTAWNATQSAISDPGGAVRSAGEQAWNAVPEGERANLSEAGRNFRDLGRDEWQRFRGRDEPTGS</sequence>
<gene>
    <name evidence="2" type="ORF">G443_002551</name>
</gene>
<feature type="region of interest" description="Disordered" evidence="1">
    <location>
        <begin position="330"/>
        <end position="350"/>
    </location>
</feature>
<evidence type="ECO:0000313" key="2">
    <source>
        <dbReference type="EMBL" id="MCP2332281.1"/>
    </source>
</evidence>
<comment type="caution">
    <text evidence="2">The sequence shown here is derived from an EMBL/GenBank/DDBJ whole genome shotgun (WGS) entry which is preliminary data.</text>
</comment>
<feature type="region of interest" description="Disordered" evidence="1">
    <location>
        <begin position="1"/>
        <end position="22"/>
    </location>
</feature>
<reference evidence="2 3" key="2">
    <citation type="submission" date="2022-06" db="EMBL/GenBank/DDBJ databases">
        <title>Genomic Encyclopedia of Type Strains, Phase I: the one thousand microbial genomes (KMG-I) project.</title>
        <authorList>
            <person name="Kyrpides N."/>
        </authorList>
    </citation>
    <scope>NUCLEOTIDE SEQUENCE [LARGE SCALE GENOMIC DNA]</scope>
    <source>
        <strain evidence="2 3">DSM 43889</strain>
    </source>
</reference>
<reference evidence="2 3" key="1">
    <citation type="submission" date="2013-07" db="EMBL/GenBank/DDBJ databases">
        <authorList>
            <consortium name="DOE Joint Genome Institute"/>
            <person name="Reeve W."/>
            <person name="Huntemann M."/>
            <person name="Han J."/>
            <person name="Chen A."/>
            <person name="Kyrpides N."/>
            <person name="Mavromatis K."/>
            <person name="Markowitz V."/>
            <person name="Palaniappan K."/>
            <person name="Ivanova N."/>
            <person name="Schaumberg A."/>
            <person name="Pati A."/>
            <person name="Liolios K."/>
            <person name="Nordberg H.P."/>
            <person name="Cantor M.N."/>
            <person name="Hua S.X."/>
            <person name="Woyke T."/>
        </authorList>
    </citation>
    <scope>NUCLEOTIDE SEQUENCE [LARGE SCALE GENOMIC DNA]</scope>
    <source>
        <strain evidence="2 3">DSM 43889</strain>
    </source>
</reference>